<dbReference type="InterPro" id="IPR012340">
    <property type="entry name" value="NA-bd_OB-fold"/>
</dbReference>
<dbReference type="OrthoDB" id="9802264at2"/>
<dbReference type="CDD" id="cd03301">
    <property type="entry name" value="ABC_MalK_N"/>
    <property type="match status" value="1"/>
</dbReference>
<dbReference type="GO" id="GO:0016887">
    <property type="term" value="F:ATP hydrolysis activity"/>
    <property type="evidence" value="ECO:0007669"/>
    <property type="project" value="InterPro"/>
</dbReference>
<dbReference type="InterPro" id="IPR013611">
    <property type="entry name" value="Transp-assoc_OB_typ2"/>
</dbReference>
<comment type="caution">
    <text evidence="6">The sequence shown here is derived from an EMBL/GenBank/DDBJ whole genome shotgun (WGS) entry which is preliminary data.</text>
</comment>
<proteinExistence type="inferred from homology"/>
<evidence type="ECO:0000313" key="7">
    <source>
        <dbReference type="Proteomes" id="UP000295696"/>
    </source>
</evidence>
<dbReference type="FunFam" id="3.40.50.300:FF:000042">
    <property type="entry name" value="Maltose/maltodextrin ABC transporter, ATP-binding protein"/>
    <property type="match status" value="1"/>
</dbReference>
<accession>A0A4R3J992</accession>
<dbReference type="RefSeq" id="WP_132246502.1">
    <property type="nucleotide sequence ID" value="NZ_SLZU01000011.1"/>
</dbReference>
<dbReference type="InterPro" id="IPR027417">
    <property type="entry name" value="P-loop_NTPase"/>
</dbReference>
<evidence type="ECO:0000256" key="1">
    <source>
        <dbReference type="ARBA" id="ARBA00005417"/>
    </source>
</evidence>
<dbReference type="Pfam" id="PF00005">
    <property type="entry name" value="ABC_tran"/>
    <property type="match status" value="1"/>
</dbReference>
<comment type="similarity">
    <text evidence="1">Belongs to the ABC transporter superfamily.</text>
</comment>
<keyword evidence="2" id="KW-0813">Transport</keyword>
<evidence type="ECO:0000256" key="2">
    <source>
        <dbReference type="ARBA" id="ARBA00022448"/>
    </source>
</evidence>
<dbReference type="GO" id="GO:0055052">
    <property type="term" value="C:ATP-binding cassette (ABC) transporter complex, substrate-binding subunit-containing"/>
    <property type="evidence" value="ECO:0007669"/>
    <property type="project" value="TreeGrafter"/>
</dbReference>
<dbReference type="Pfam" id="PF08402">
    <property type="entry name" value="TOBE_2"/>
    <property type="match status" value="1"/>
</dbReference>
<dbReference type="AlphaFoldDB" id="A0A4R3J992"/>
<dbReference type="SMART" id="SM00382">
    <property type="entry name" value="AAA"/>
    <property type="match status" value="1"/>
</dbReference>
<dbReference type="InterPro" id="IPR003593">
    <property type="entry name" value="AAA+_ATPase"/>
</dbReference>
<keyword evidence="7" id="KW-1185">Reference proteome</keyword>
<evidence type="ECO:0000256" key="4">
    <source>
        <dbReference type="ARBA" id="ARBA00022840"/>
    </source>
</evidence>
<reference evidence="6 7" key="1">
    <citation type="submission" date="2019-03" db="EMBL/GenBank/DDBJ databases">
        <title>Genomic Encyclopedia of Type Strains, Phase IV (KMG-IV): sequencing the most valuable type-strain genomes for metagenomic binning, comparative biology and taxonomic classification.</title>
        <authorList>
            <person name="Goeker M."/>
        </authorList>
    </citation>
    <scope>NUCLEOTIDE SEQUENCE [LARGE SCALE GENOMIC DNA]</scope>
    <source>
        <strain evidence="6 7">DSM 104836</strain>
    </source>
</reference>
<feature type="domain" description="ABC transporter" evidence="5">
    <location>
        <begin position="4"/>
        <end position="234"/>
    </location>
</feature>
<dbReference type="InterPro" id="IPR017871">
    <property type="entry name" value="ABC_transporter-like_CS"/>
</dbReference>
<sequence>MATLELDGIKKKYGELEVVEGLDLSVEEGSFTVFVGPSGCGKSTLLRMIAGLEEITAGELRIDGERMNDATPVERGVSMVFQNYALYPHMSVEKNIAFGLKMLGLPRDDIKRRVAAAAETLQIGALLKRRPSQLSGGQRQRVAIGRAIVREPRLFLFDEPLSNLDAELRVTMRVELAKLHRQIGATMIYVTHDQTEALTLADKIVVLRDGAIEQAGTPMELYLDPANAFVAGFIGSPQMNFLPVTTTGTDAGLRLSSAELYALNVVPDGAGWGADMTLDLGIRPEHLQVGEDLPVRFDINVDVVENLGGTRYVYGSTASGKSVIAETRADAIPRAGDKVTVGFDPVRARYFNANGQRLRHKLAA</sequence>
<protein>
    <submittedName>
        <fullName evidence="6">Multiple sugar transport system ATP-binding protein/lactose/L-arabinose transport system ATP-binding protein</fullName>
    </submittedName>
</protein>
<dbReference type="EMBL" id="SLZU01000011">
    <property type="protein sequence ID" value="TCS61546.1"/>
    <property type="molecule type" value="Genomic_DNA"/>
</dbReference>
<dbReference type="GO" id="GO:0005524">
    <property type="term" value="F:ATP binding"/>
    <property type="evidence" value="ECO:0007669"/>
    <property type="project" value="UniProtKB-KW"/>
</dbReference>
<dbReference type="NCBIfam" id="NF008653">
    <property type="entry name" value="PRK11650.1"/>
    <property type="match status" value="1"/>
</dbReference>
<dbReference type="Gene3D" id="2.40.50.140">
    <property type="entry name" value="Nucleic acid-binding proteins"/>
    <property type="match status" value="1"/>
</dbReference>
<dbReference type="Gene3D" id="2.40.50.100">
    <property type="match status" value="1"/>
</dbReference>
<evidence type="ECO:0000256" key="3">
    <source>
        <dbReference type="ARBA" id="ARBA00022741"/>
    </source>
</evidence>
<keyword evidence="4 6" id="KW-0067">ATP-binding</keyword>
<keyword evidence="6" id="KW-0762">Sugar transport</keyword>
<name>A0A4R3J992_9RHOB</name>
<keyword evidence="3" id="KW-0547">Nucleotide-binding</keyword>
<dbReference type="SUPFAM" id="SSF50331">
    <property type="entry name" value="MOP-like"/>
    <property type="match status" value="1"/>
</dbReference>
<gene>
    <name evidence="6" type="ORF">EDD52_111144</name>
</gene>
<dbReference type="GO" id="GO:1990060">
    <property type="term" value="C:maltose transport complex"/>
    <property type="evidence" value="ECO:0007669"/>
    <property type="project" value="TreeGrafter"/>
</dbReference>
<dbReference type="PROSITE" id="PS00211">
    <property type="entry name" value="ABC_TRANSPORTER_1"/>
    <property type="match status" value="1"/>
</dbReference>
<dbReference type="InterPro" id="IPR003439">
    <property type="entry name" value="ABC_transporter-like_ATP-bd"/>
</dbReference>
<dbReference type="PANTHER" id="PTHR43875:SF3">
    <property type="entry name" value="MALTOSE_MALTODEXTRIN IMPORT ATP-BINDING PROTEIN MALK"/>
    <property type="match status" value="1"/>
</dbReference>
<evidence type="ECO:0000259" key="5">
    <source>
        <dbReference type="PROSITE" id="PS50893"/>
    </source>
</evidence>
<dbReference type="InterPro" id="IPR047641">
    <property type="entry name" value="ABC_transpr_MalK/UgpC-like"/>
</dbReference>
<dbReference type="PROSITE" id="PS50893">
    <property type="entry name" value="ABC_TRANSPORTER_2"/>
    <property type="match status" value="1"/>
</dbReference>
<dbReference type="SUPFAM" id="SSF52540">
    <property type="entry name" value="P-loop containing nucleoside triphosphate hydrolases"/>
    <property type="match status" value="1"/>
</dbReference>
<dbReference type="Proteomes" id="UP000295696">
    <property type="component" value="Unassembled WGS sequence"/>
</dbReference>
<dbReference type="Gene3D" id="3.40.50.300">
    <property type="entry name" value="P-loop containing nucleotide triphosphate hydrolases"/>
    <property type="match status" value="1"/>
</dbReference>
<dbReference type="GO" id="GO:0015423">
    <property type="term" value="F:ABC-type maltose transporter activity"/>
    <property type="evidence" value="ECO:0007669"/>
    <property type="project" value="TreeGrafter"/>
</dbReference>
<organism evidence="6 7">
    <name type="scientific">Primorskyibacter sedentarius</name>
    <dbReference type="NCBI Taxonomy" id="745311"/>
    <lineage>
        <taxon>Bacteria</taxon>
        <taxon>Pseudomonadati</taxon>
        <taxon>Pseudomonadota</taxon>
        <taxon>Alphaproteobacteria</taxon>
        <taxon>Rhodobacterales</taxon>
        <taxon>Roseobacteraceae</taxon>
        <taxon>Primorskyibacter</taxon>
    </lineage>
</organism>
<dbReference type="InterPro" id="IPR015855">
    <property type="entry name" value="ABC_transpr_MalK-like"/>
</dbReference>
<dbReference type="InterPro" id="IPR008995">
    <property type="entry name" value="Mo/tungstate-bd_C_term_dom"/>
</dbReference>
<dbReference type="PANTHER" id="PTHR43875">
    <property type="entry name" value="MALTODEXTRIN IMPORT ATP-BINDING PROTEIN MSMX"/>
    <property type="match status" value="1"/>
</dbReference>
<evidence type="ECO:0000313" key="6">
    <source>
        <dbReference type="EMBL" id="TCS61546.1"/>
    </source>
</evidence>